<dbReference type="Pfam" id="PF20684">
    <property type="entry name" value="Fung_rhodopsin"/>
    <property type="match status" value="1"/>
</dbReference>
<feature type="transmembrane region" description="Helical" evidence="6">
    <location>
        <begin position="142"/>
        <end position="162"/>
    </location>
</feature>
<evidence type="ECO:0000256" key="5">
    <source>
        <dbReference type="ARBA" id="ARBA00038359"/>
    </source>
</evidence>
<feature type="transmembrane region" description="Helical" evidence="6">
    <location>
        <begin position="12"/>
        <end position="31"/>
    </location>
</feature>
<feature type="transmembrane region" description="Helical" evidence="6">
    <location>
        <begin position="68"/>
        <end position="88"/>
    </location>
</feature>
<evidence type="ECO:0000256" key="1">
    <source>
        <dbReference type="ARBA" id="ARBA00004141"/>
    </source>
</evidence>
<evidence type="ECO:0000256" key="6">
    <source>
        <dbReference type="SAM" id="Phobius"/>
    </source>
</evidence>
<dbReference type="PANTHER" id="PTHR33048:SF123">
    <property type="entry name" value="INTEGRAL MEMBRANE PROTEIN"/>
    <property type="match status" value="1"/>
</dbReference>
<keyword evidence="9" id="KW-1185">Reference proteome</keyword>
<evidence type="ECO:0000256" key="4">
    <source>
        <dbReference type="ARBA" id="ARBA00023136"/>
    </source>
</evidence>
<feature type="transmembrane region" description="Helical" evidence="6">
    <location>
        <begin position="187"/>
        <end position="210"/>
    </location>
</feature>
<keyword evidence="2 6" id="KW-0812">Transmembrane</keyword>
<reference evidence="8 9" key="1">
    <citation type="journal article" date="2024" name="J. Plant Pathol.">
        <title>Sequence and assembly of the genome of Seiridium unicorne, isolate CBS 538.82, causal agent of cypress canker disease.</title>
        <authorList>
            <person name="Scali E."/>
            <person name="Rocca G.D."/>
            <person name="Danti R."/>
            <person name="Garbelotto M."/>
            <person name="Barberini S."/>
            <person name="Baroncelli R."/>
            <person name="Emiliani G."/>
        </authorList>
    </citation>
    <scope>NUCLEOTIDE SEQUENCE [LARGE SCALE GENOMIC DNA]</scope>
    <source>
        <strain evidence="8 9">BM-138-508</strain>
    </source>
</reference>
<evidence type="ECO:0000256" key="3">
    <source>
        <dbReference type="ARBA" id="ARBA00022989"/>
    </source>
</evidence>
<evidence type="ECO:0000313" key="8">
    <source>
        <dbReference type="EMBL" id="KAK9415016.1"/>
    </source>
</evidence>
<comment type="caution">
    <text evidence="8">The sequence shown here is derived from an EMBL/GenBank/DDBJ whole genome shotgun (WGS) entry which is preliminary data.</text>
</comment>
<accession>A0ABR2UKX8</accession>
<feature type="transmembrane region" description="Helical" evidence="6">
    <location>
        <begin position="108"/>
        <end position="130"/>
    </location>
</feature>
<dbReference type="InterPro" id="IPR049326">
    <property type="entry name" value="Rhodopsin_dom_fungi"/>
</dbReference>
<evidence type="ECO:0000259" key="7">
    <source>
        <dbReference type="Pfam" id="PF20684"/>
    </source>
</evidence>
<sequence length="338" mass="37273">MSDADQARQNGLLATSIVLTSLSGILAPLTSSRQDSILTFCPAVLVLLRCIVRFGVIRKPGWDDATTVLALVFIIAYVVCLLVARANHIGFPMTTLTPDNMSALLKTIFAIEVIYYTIVFAVKSSILFMYLRFAISKGFLRLCRGTLVLLAVFYVTCLGGTIGQCQPVSKVWDITFKQPGTCINTTAFFYFTSGFNIITDLWILLLPIPTLMSIEIEHKEKLVLYGVFGIGVFATAFSCVRLQSIYTYTLATDPYHDAISVNLWSMIEVNSAIFCANVPALKPLFQPRRLLETVRSGTGTNGKRYEQGYYEIELPSNREGSRAESSASQIIIMGNGSS</sequence>
<feature type="transmembrane region" description="Helical" evidence="6">
    <location>
        <begin position="263"/>
        <end position="281"/>
    </location>
</feature>
<dbReference type="EMBL" id="JARVKF010000419">
    <property type="protein sequence ID" value="KAK9415016.1"/>
    <property type="molecule type" value="Genomic_DNA"/>
</dbReference>
<dbReference type="PANTHER" id="PTHR33048">
    <property type="entry name" value="PTH11-LIKE INTEGRAL MEMBRANE PROTEIN (AFU_ORTHOLOGUE AFUA_5G11245)"/>
    <property type="match status" value="1"/>
</dbReference>
<evidence type="ECO:0000313" key="9">
    <source>
        <dbReference type="Proteomes" id="UP001408356"/>
    </source>
</evidence>
<feature type="transmembrane region" description="Helical" evidence="6">
    <location>
        <begin position="37"/>
        <end position="56"/>
    </location>
</feature>
<dbReference type="InterPro" id="IPR052337">
    <property type="entry name" value="SAT4-like"/>
</dbReference>
<feature type="domain" description="Rhodopsin" evidence="7">
    <location>
        <begin position="48"/>
        <end position="286"/>
    </location>
</feature>
<gene>
    <name evidence="8" type="ORF">SUNI508_10621</name>
</gene>
<feature type="transmembrane region" description="Helical" evidence="6">
    <location>
        <begin position="222"/>
        <end position="243"/>
    </location>
</feature>
<organism evidence="8 9">
    <name type="scientific">Seiridium unicorne</name>
    <dbReference type="NCBI Taxonomy" id="138068"/>
    <lineage>
        <taxon>Eukaryota</taxon>
        <taxon>Fungi</taxon>
        <taxon>Dikarya</taxon>
        <taxon>Ascomycota</taxon>
        <taxon>Pezizomycotina</taxon>
        <taxon>Sordariomycetes</taxon>
        <taxon>Xylariomycetidae</taxon>
        <taxon>Amphisphaeriales</taxon>
        <taxon>Sporocadaceae</taxon>
        <taxon>Seiridium</taxon>
    </lineage>
</organism>
<keyword evidence="4 6" id="KW-0472">Membrane</keyword>
<keyword evidence="3 6" id="KW-1133">Transmembrane helix</keyword>
<comment type="subcellular location">
    <subcellularLocation>
        <location evidence="1">Membrane</location>
        <topology evidence="1">Multi-pass membrane protein</topology>
    </subcellularLocation>
</comment>
<dbReference type="Proteomes" id="UP001408356">
    <property type="component" value="Unassembled WGS sequence"/>
</dbReference>
<name>A0ABR2UKX8_9PEZI</name>
<protein>
    <recommendedName>
        <fullName evidence="7">Rhodopsin domain-containing protein</fullName>
    </recommendedName>
</protein>
<proteinExistence type="inferred from homology"/>
<comment type="similarity">
    <text evidence="5">Belongs to the SAT4 family.</text>
</comment>
<evidence type="ECO:0000256" key="2">
    <source>
        <dbReference type="ARBA" id="ARBA00022692"/>
    </source>
</evidence>